<evidence type="ECO:0000259" key="17">
    <source>
        <dbReference type="Pfam" id="PF17407"/>
    </source>
</evidence>
<keyword evidence="7 10" id="KW-0539">Nucleus</keyword>
<feature type="domain" description="Nrap protein" evidence="12">
    <location>
        <begin position="242"/>
        <end position="389"/>
    </location>
</feature>
<feature type="domain" description="Nrap protein" evidence="14">
    <location>
        <begin position="533"/>
        <end position="691"/>
    </location>
</feature>
<evidence type="ECO:0000256" key="9">
    <source>
        <dbReference type="ARBA" id="ARBA00035020"/>
    </source>
</evidence>
<evidence type="ECO:0000256" key="2">
    <source>
        <dbReference type="ARBA" id="ARBA00004604"/>
    </source>
</evidence>
<dbReference type="PANTHER" id="PTHR17972:SF0">
    <property type="entry name" value="NUCLEOLAR PROTEIN 6"/>
    <property type="match status" value="1"/>
</dbReference>
<dbReference type="InterPro" id="IPR035369">
    <property type="entry name" value="Nrap_D4"/>
</dbReference>
<evidence type="ECO:0000259" key="15">
    <source>
        <dbReference type="Pfam" id="PF17405"/>
    </source>
</evidence>
<comment type="subcellular location">
    <subcellularLocation>
        <location evidence="1">Chromosome</location>
    </subcellularLocation>
    <subcellularLocation>
        <location evidence="2 10">Nucleus</location>
        <location evidence="2 10">Nucleolus</location>
    </subcellularLocation>
</comment>
<dbReference type="GO" id="GO:0003723">
    <property type="term" value="F:RNA binding"/>
    <property type="evidence" value="ECO:0007669"/>
    <property type="project" value="UniProtKB-KW"/>
</dbReference>
<feature type="compositionally biased region" description="Acidic residues" evidence="11">
    <location>
        <begin position="41"/>
        <end position="52"/>
    </location>
</feature>
<dbReference type="InterPro" id="IPR035367">
    <property type="entry name" value="Nrap_D2"/>
</dbReference>
<sequence>MNRVKKKTSGSSVLLKKKKGKKRQVHVEPDNDSYDSMVDNGTDEDDDDDEHDGNDGRNGKIAKEQDDSSMDSGLESGSLVRKAKPSKKVVSKAMKRKVVAHHDEEAHRKRVKAMKELYKPPTVEEINRLKETENYYHSNLFRMQTEEMLKEVRVTSKVGRFVQVWLEEFTDFLRTIEDEANDRWLLEQDYEGFEFPLKLTGSQQMQEVLSKERFRFLQQSHVRTIGGCNAMLRTSFGKPLVVDLLLVMPEKCLHKEDYLNLRYHYKRTHYLCTIAERLWQQPGKEKIASSVRFKPLKDDRLKPVLVMTPADDAFARKVVFQLHAVADGNHFPKKRFLPHRNNVRPAMIGQGESVSTEDYENFPTPHYNASILYDIRLAKNAELLESIIQSDSVREAIILLKVWIRQRQFDQGRYGFDGAIVTFYIAHLLQNKRIYPNMSCYQIIRLFWNQLAGSSWDKEGISFDKSSKETLASFFLHYDVVFIDPLGMLNIAANLPVDLYRRVRHESALAIRMLDNRKINSFLALFLGNYPAFTQYDHILTVSDSKLIADTIESFAEDVDKLDYLGDGQALFARMVERLLRKGLGSRVSYILPLAGTLKLGECAMTAKPRLVLGLSLNGTDAFNLVDKGPEAIDVTASEAFRSFWHGKAELRRFKDGSITESCVWGEASDPIGQKRLIVQSIVQFLLHAHFDMPEKKIGYLAAQFESAIVPYPAKKLHETIEERSLAVIRAFDALGRIMRDLEKLPLTINAIHGTDPVFRYTDPDPPLPKARWVRVDRELVRISGKPIHATIQLEASGKWPAELEAIRRLKTAFYLRIASSISQTTSSNRPLAQAYNDYLDVLYEKYLFRFVIIHQREINILREYLSDNKVTRLQQDTDESIALEMQATILPKLTGILHGLHQQYFSFGSVAAIAKRWLYSQLIDPYLWPDECTELLLAALYLNQPLQPPIQPQTGFLRWLQFLASTDWSKDMIVVNLNDELSSETVDELEKQFYDRRQTFPPLTIITPCDSGKYGLFGRRAPTVEVLNRVTLLAQTAIQLVEMNFRKLGNNIQNFFQPSMEGYNVIIHLDNTIVHPIGIFPAHVVGIQKSPEMLLNISKKNPAVGFDPVRFYLRELREAYRQFAVFFYDPCGGDRIAVLWRPQALEEKPFTTSNVNGRMVTTEGTLQLNVDALVRDFELLGNGLVRHIERR</sequence>
<dbReference type="InterPro" id="IPR035370">
    <property type="entry name" value="Nrap_D5"/>
</dbReference>
<reference evidence="18" key="2">
    <citation type="submission" date="2020-05" db="UniProtKB">
        <authorList>
            <consortium name="EnsemblMetazoa"/>
        </authorList>
    </citation>
    <scope>IDENTIFICATION</scope>
    <source>
        <strain evidence="18">MINIMUS1</strain>
    </source>
</reference>
<feature type="region of interest" description="Disordered" evidence="11">
    <location>
        <begin position="1"/>
        <end position="106"/>
    </location>
</feature>
<dbReference type="Gene3D" id="1.10.1410.10">
    <property type="match status" value="2"/>
</dbReference>
<comment type="similarity">
    <text evidence="3 10">Belongs to the NRAP family.</text>
</comment>
<dbReference type="STRING" id="112268.A0A182VXN1"/>
<evidence type="ECO:0000256" key="4">
    <source>
        <dbReference type="ARBA" id="ARBA00016437"/>
    </source>
</evidence>
<dbReference type="AlphaFoldDB" id="A0A182VXN1"/>
<dbReference type="GO" id="GO:0005694">
    <property type="term" value="C:chromosome"/>
    <property type="evidence" value="ECO:0007669"/>
    <property type="project" value="UniProtKB-SubCell"/>
</dbReference>
<organism evidence="18 19">
    <name type="scientific">Anopheles minimus</name>
    <dbReference type="NCBI Taxonomy" id="112268"/>
    <lineage>
        <taxon>Eukaryota</taxon>
        <taxon>Metazoa</taxon>
        <taxon>Ecdysozoa</taxon>
        <taxon>Arthropoda</taxon>
        <taxon>Hexapoda</taxon>
        <taxon>Insecta</taxon>
        <taxon>Pterygota</taxon>
        <taxon>Neoptera</taxon>
        <taxon>Endopterygota</taxon>
        <taxon>Diptera</taxon>
        <taxon>Nematocera</taxon>
        <taxon>Culicoidea</taxon>
        <taxon>Culicidae</taxon>
        <taxon>Anophelinae</taxon>
        <taxon>Anopheles</taxon>
    </lineage>
</organism>
<keyword evidence="5" id="KW-0158">Chromosome</keyword>
<comment type="function">
    <text evidence="8">Part of the small subunit (SSU) processome, first precursor of the small eukaryotic ribosomal subunit. During the assembly of the SSU processome in the nucleolus, many ribosome biogenesis factors, an RNA chaperone and ribosomal proteins associate with the nascent pre-rRNA and work in concert to generate RNA folding, modifications, rearrangements and cleavage as well as targeted degradation of pre-ribosomal RNA by the RNA exosome.</text>
</comment>
<dbReference type="Pfam" id="PF17405">
    <property type="entry name" value="Nrap_D4"/>
    <property type="match status" value="1"/>
</dbReference>
<dbReference type="Pfam" id="PF03813">
    <property type="entry name" value="Nrap"/>
    <property type="match status" value="1"/>
</dbReference>
<dbReference type="GO" id="GO:0032545">
    <property type="term" value="C:CURI complex"/>
    <property type="evidence" value="ECO:0007669"/>
    <property type="project" value="TreeGrafter"/>
</dbReference>
<dbReference type="InterPro" id="IPR035082">
    <property type="entry name" value="Nrap_D1"/>
</dbReference>
<proteinExistence type="inferred from homology"/>
<dbReference type="Pfam" id="PF17407">
    <property type="entry name" value="Nrap_D6"/>
    <property type="match status" value="1"/>
</dbReference>
<evidence type="ECO:0000256" key="1">
    <source>
        <dbReference type="ARBA" id="ARBA00004286"/>
    </source>
</evidence>
<name>A0A182VXN1_9DIPT</name>
<feature type="domain" description="Nrap protein" evidence="16">
    <location>
        <begin position="906"/>
        <end position="1059"/>
    </location>
</feature>
<keyword evidence="6 10" id="KW-0694">RNA-binding</keyword>
<feature type="domain" description="Nrap protein" evidence="13">
    <location>
        <begin position="393"/>
        <end position="527"/>
    </location>
</feature>
<dbReference type="InterPro" id="IPR035368">
    <property type="entry name" value="Nrap_D3"/>
</dbReference>
<keyword evidence="19" id="KW-1185">Reference proteome</keyword>
<accession>A0A182VXN1</accession>
<dbReference type="Pfam" id="PF17406">
    <property type="entry name" value="Nrap_D5"/>
    <property type="match status" value="1"/>
</dbReference>
<evidence type="ECO:0000256" key="7">
    <source>
        <dbReference type="ARBA" id="ARBA00023242"/>
    </source>
</evidence>
<evidence type="ECO:0000313" key="18">
    <source>
        <dbReference type="EnsemblMetazoa" id="AMIN002830-PA"/>
    </source>
</evidence>
<dbReference type="GO" id="GO:0006409">
    <property type="term" value="P:tRNA export from nucleus"/>
    <property type="evidence" value="ECO:0007669"/>
    <property type="project" value="TreeGrafter"/>
</dbReference>
<evidence type="ECO:0000256" key="5">
    <source>
        <dbReference type="ARBA" id="ARBA00022454"/>
    </source>
</evidence>
<evidence type="ECO:0000313" key="19">
    <source>
        <dbReference type="Proteomes" id="UP000075920"/>
    </source>
</evidence>
<protein>
    <recommendedName>
        <fullName evidence="4 10">Nucleolar protein 6</fullName>
    </recommendedName>
</protein>
<reference evidence="19" key="1">
    <citation type="submission" date="2013-03" db="EMBL/GenBank/DDBJ databases">
        <title>The Genome Sequence of Anopheles minimus MINIMUS1.</title>
        <authorList>
            <consortium name="The Broad Institute Genomics Platform"/>
            <person name="Neafsey D.E."/>
            <person name="Walton C."/>
            <person name="Walker B."/>
            <person name="Young S.K."/>
            <person name="Zeng Q."/>
            <person name="Gargeya S."/>
            <person name="Fitzgerald M."/>
            <person name="Haas B."/>
            <person name="Abouelleil A."/>
            <person name="Allen A.W."/>
            <person name="Alvarado L."/>
            <person name="Arachchi H.M."/>
            <person name="Berlin A.M."/>
            <person name="Chapman S.B."/>
            <person name="Gainer-Dewar J."/>
            <person name="Goldberg J."/>
            <person name="Griggs A."/>
            <person name="Gujja S."/>
            <person name="Hansen M."/>
            <person name="Howarth C."/>
            <person name="Imamovic A."/>
            <person name="Ireland A."/>
            <person name="Larimer J."/>
            <person name="McCowan C."/>
            <person name="Murphy C."/>
            <person name="Pearson M."/>
            <person name="Poon T.W."/>
            <person name="Priest M."/>
            <person name="Roberts A."/>
            <person name="Saif S."/>
            <person name="Shea T."/>
            <person name="Sisk P."/>
            <person name="Sykes S."/>
            <person name="Wortman J."/>
            <person name="Nusbaum C."/>
            <person name="Birren B."/>
        </authorList>
    </citation>
    <scope>NUCLEOTIDE SEQUENCE [LARGE SCALE GENOMIC DNA]</scope>
    <source>
        <strain evidence="19">MINIMUS1</strain>
    </source>
</reference>
<dbReference type="InterPro" id="IPR035371">
    <property type="entry name" value="Nrap_D6"/>
</dbReference>
<dbReference type="GO" id="GO:0032040">
    <property type="term" value="C:small-subunit processome"/>
    <property type="evidence" value="ECO:0007669"/>
    <property type="project" value="TreeGrafter"/>
</dbReference>
<dbReference type="Pfam" id="PF17403">
    <property type="entry name" value="Nrap_D2"/>
    <property type="match status" value="1"/>
</dbReference>
<feature type="compositionally biased region" description="Basic residues" evidence="11">
    <location>
        <begin position="15"/>
        <end position="24"/>
    </location>
</feature>
<evidence type="ECO:0000259" key="16">
    <source>
        <dbReference type="Pfam" id="PF17406"/>
    </source>
</evidence>
<evidence type="ECO:0000256" key="6">
    <source>
        <dbReference type="ARBA" id="ARBA00022884"/>
    </source>
</evidence>
<feature type="domain" description="Nrap protein" evidence="15">
    <location>
        <begin position="705"/>
        <end position="903"/>
    </location>
</feature>
<dbReference type="InterPro" id="IPR005554">
    <property type="entry name" value="NOL6/Upt22"/>
</dbReference>
<dbReference type="Gene3D" id="3.30.70.3030">
    <property type="match status" value="1"/>
</dbReference>
<feature type="domain" description="Nrap protein" evidence="17">
    <location>
        <begin position="1062"/>
        <end position="1189"/>
    </location>
</feature>
<dbReference type="GO" id="GO:0034456">
    <property type="term" value="C:UTP-C complex"/>
    <property type="evidence" value="ECO:0007669"/>
    <property type="project" value="TreeGrafter"/>
</dbReference>
<evidence type="ECO:0000259" key="12">
    <source>
        <dbReference type="Pfam" id="PF03813"/>
    </source>
</evidence>
<dbReference type="Pfam" id="PF17404">
    <property type="entry name" value="Nrap_D3"/>
    <property type="match status" value="1"/>
</dbReference>
<dbReference type="Proteomes" id="UP000075920">
    <property type="component" value="Unassembled WGS sequence"/>
</dbReference>
<feature type="compositionally biased region" description="Basic and acidic residues" evidence="11">
    <location>
        <begin position="53"/>
        <end position="66"/>
    </location>
</feature>
<dbReference type="EnsemblMetazoa" id="AMIN002830-RA">
    <property type="protein sequence ID" value="AMIN002830-PA"/>
    <property type="gene ID" value="AMIN002830"/>
</dbReference>
<evidence type="ECO:0000259" key="13">
    <source>
        <dbReference type="Pfam" id="PF17403"/>
    </source>
</evidence>
<dbReference type="FunFam" id="1.10.1410.10:FF:000005">
    <property type="entry name" value="Nucleolar protein 6"/>
    <property type="match status" value="1"/>
</dbReference>
<evidence type="ECO:0000256" key="11">
    <source>
        <dbReference type="SAM" id="MobiDB-lite"/>
    </source>
</evidence>
<feature type="compositionally biased region" description="Basic residues" evidence="11">
    <location>
        <begin position="81"/>
        <end position="99"/>
    </location>
</feature>
<evidence type="ECO:0000256" key="3">
    <source>
        <dbReference type="ARBA" id="ARBA00006674"/>
    </source>
</evidence>
<evidence type="ECO:0000259" key="14">
    <source>
        <dbReference type="Pfam" id="PF17404"/>
    </source>
</evidence>
<evidence type="ECO:0000256" key="8">
    <source>
        <dbReference type="ARBA" id="ARBA00035000"/>
    </source>
</evidence>
<dbReference type="VEuPathDB" id="VectorBase:AMIN002830"/>
<dbReference type="GO" id="GO:0006364">
    <property type="term" value="P:rRNA processing"/>
    <property type="evidence" value="ECO:0007669"/>
    <property type="project" value="TreeGrafter"/>
</dbReference>
<dbReference type="FunFam" id="1.10.1410.10:FF:000006">
    <property type="entry name" value="Nucleolar protein 6"/>
    <property type="match status" value="1"/>
</dbReference>
<dbReference type="PANTHER" id="PTHR17972">
    <property type="entry name" value="NUCLEOLAR RNA-ASSOCIATED PROTEIN"/>
    <property type="match status" value="1"/>
</dbReference>
<evidence type="ECO:0000256" key="10">
    <source>
        <dbReference type="RuleBase" id="RU364032"/>
    </source>
</evidence>
<comment type="subunit">
    <text evidence="9">Part of the small subunit (SSU) processome, composed of more than 70 proteins and the RNA chaperone small nucleolar RNA (snoRNA) U3.</text>
</comment>